<dbReference type="SMART" id="SM00587">
    <property type="entry name" value="CHK"/>
    <property type="match status" value="1"/>
</dbReference>
<organism evidence="2 3">
    <name type="scientific">Lepeophtheirus salmonis</name>
    <name type="common">Salmon louse</name>
    <name type="synonym">Caligus salmonis</name>
    <dbReference type="NCBI Taxonomy" id="72036"/>
    <lineage>
        <taxon>Eukaryota</taxon>
        <taxon>Metazoa</taxon>
        <taxon>Ecdysozoa</taxon>
        <taxon>Arthropoda</taxon>
        <taxon>Crustacea</taxon>
        <taxon>Multicrustacea</taxon>
        <taxon>Hexanauplia</taxon>
        <taxon>Copepoda</taxon>
        <taxon>Siphonostomatoida</taxon>
        <taxon>Caligidae</taxon>
        <taxon>Lepeophtheirus</taxon>
    </lineage>
</organism>
<evidence type="ECO:0000259" key="1">
    <source>
        <dbReference type="SMART" id="SM00587"/>
    </source>
</evidence>
<sequence length="498" mass="58385">MVCRSSGTLNLWPNGSLVQSLIREQVLRKSIKTAMLKCRGDSNEESPLSLNDLNFKEFGKIFSSYTGEVIHVKNVLYEAPIPDWCNDNFSSNITKLKVVTEDDDVFHIIAKATIEKDAFLHQCFVSINRFFFKEYIWYFVARPLLQEKWPIVKDFSPNAYYGNVNTGKTLDSTCYLDYFGPLALLFKKEKSLLLIENMCEKNESERYKVFDKYPTIDLDIALSACQTMAHFHGVWKQFLYSKKHVLPDPESSSTSPQDFLSHYETDFGTWSHQKIFKPFLEMCREMIINNTSDNDAGEYLASRYFSYVTSEKMDSLIGDMYSNSKRENSKLKTMNHGDFSINNILYRPSDNHVIMIDYQLMQVSHPAKDFWYFVYTCTDKDWRERHLEDLKKAYFETYSSYLIPEFQMEYDEFSKEFETRRGIILFVPLIALMIFKYPEKLDKKQMIIFGSDYKEMMSCLAKKESESDHPGVKRVRKLILEAIQEASDLGIFRKNVHV</sequence>
<dbReference type="SUPFAM" id="SSF56112">
    <property type="entry name" value="Protein kinase-like (PK-like)"/>
    <property type="match status" value="1"/>
</dbReference>
<feature type="domain" description="CHK kinase-like" evidence="1">
    <location>
        <begin position="193"/>
        <end position="404"/>
    </location>
</feature>
<dbReference type="OrthoDB" id="5915577at2759"/>
<dbReference type="Proteomes" id="UP000675881">
    <property type="component" value="Chromosome 3"/>
</dbReference>
<dbReference type="PANTHER" id="PTHR11012">
    <property type="entry name" value="PROTEIN KINASE-LIKE DOMAIN-CONTAINING"/>
    <property type="match status" value="1"/>
</dbReference>
<evidence type="ECO:0000313" key="2">
    <source>
        <dbReference type="EMBL" id="CAF2891501.1"/>
    </source>
</evidence>
<evidence type="ECO:0000313" key="3">
    <source>
        <dbReference type="Proteomes" id="UP000675881"/>
    </source>
</evidence>
<dbReference type="InterPro" id="IPR011009">
    <property type="entry name" value="Kinase-like_dom_sf"/>
</dbReference>
<dbReference type="InterPro" id="IPR004119">
    <property type="entry name" value="EcKL"/>
</dbReference>
<dbReference type="AlphaFoldDB" id="A0A7R8H5X7"/>
<protein>
    <submittedName>
        <fullName evidence="2">(salmon louse) hypothetical protein</fullName>
    </submittedName>
</protein>
<dbReference type="EMBL" id="HG994582">
    <property type="protein sequence ID" value="CAF2891501.1"/>
    <property type="molecule type" value="Genomic_DNA"/>
</dbReference>
<accession>A0A7R8H5X7</accession>
<dbReference type="Pfam" id="PF02958">
    <property type="entry name" value="EcKL"/>
    <property type="match status" value="1"/>
</dbReference>
<gene>
    <name evidence="2" type="ORF">LSAA_7667</name>
</gene>
<name>A0A7R8H5X7_LEPSM</name>
<keyword evidence="3" id="KW-1185">Reference proteome</keyword>
<proteinExistence type="predicted"/>
<reference evidence="2" key="1">
    <citation type="submission" date="2021-02" db="EMBL/GenBank/DDBJ databases">
        <authorList>
            <person name="Bekaert M."/>
        </authorList>
    </citation>
    <scope>NUCLEOTIDE SEQUENCE</scope>
    <source>
        <strain evidence="2">IoA-00</strain>
    </source>
</reference>
<dbReference type="InterPro" id="IPR015897">
    <property type="entry name" value="CHK_kinase-like"/>
</dbReference>
<dbReference type="Gene3D" id="3.90.1200.10">
    <property type="match status" value="1"/>
</dbReference>
<dbReference type="PANTHER" id="PTHR11012:SF30">
    <property type="entry name" value="PROTEIN KINASE-LIKE DOMAIN-CONTAINING"/>
    <property type="match status" value="1"/>
</dbReference>